<dbReference type="InterPro" id="IPR000209">
    <property type="entry name" value="Peptidase_S8/S53_dom"/>
</dbReference>
<feature type="domain" description="Peptidase S8/S53" evidence="7">
    <location>
        <begin position="181"/>
        <end position="451"/>
    </location>
</feature>
<keyword evidence="2 5" id="KW-0645">Protease</keyword>
<dbReference type="SUPFAM" id="SSF52743">
    <property type="entry name" value="Subtilisin-like"/>
    <property type="match status" value="1"/>
</dbReference>
<dbReference type="Gene3D" id="2.130.10.10">
    <property type="entry name" value="YVTN repeat-like/Quinoprotein amine dehydrogenase"/>
    <property type="match status" value="1"/>
</dbReference>
<evidence type="ECO:0000313" key="8">
    <source>
        <dbReference type="EMBL" id="GAA1731789.1"/>
    </source>
</evidence>
<evidence type="ECO:0000256" key="4">
    <source>
        <dbReference type="ARBA" id="ARBA00022825"/>
    </source>
</evidence>
<evidence type="ECO:0000256" key="1">
    <source>
        <dbReference type="ARBA" id="ARBA00011073"/>
    </source>
</evidence>
<dbReference type="Gene3D" id="2.60.40.10">
    <property type="entry name" value="Immunoglobulins"/>
    <property type="match status" value="1"/>
</dbReference>
<dbReference type="Pfam" id="PF13620">
    <property type="entry name" value="CarboxypepD_reg"/>
    <property type="match status" value="1"/>
</dbReference>
<dbReference type="InterPro" id="IPR050131">
    <property type="entry name" value="Peptidase_S8_subtilisin-like"/>
</dbReference>
<evidence type="ECO:0000256" key="6">
    <source>
        <dbReference type="SAM" id="MobiDB-lite"/>
    </source>
</evidence>
<reference evidence="9" key="1">
    <citation type="journal article" date="2019" name="Int. J. Syst. Evol. Microbiol.">
        <title>The Global Catalogue of Microorganisms (GCM) 10K type strain sequencing project: providing services to taxonomists for standard genome sequencing and annotation.</title>
        <authorList>
            <consortium name="The Broad Institute Genomics Platform"/>
            <consortium name="The Broad Institute Genome Sequencing Center for Infectious Disease"/>
            <person name="Wu L."/>
            <person name="Ma J."/>
        </authorList>
    </citation>
    <scope>NUCLEOTIDE SEQUENCE [LARGE SCALE GENOMIC DNA]</scope>
    <source>
        <strain evidence="9">JCM 15589</strain>
    </source>
</reference>
<dbReference type="PROSITE" id="PS51892">
    <property type="entry name" value="SUBTILASE"/>
    <property type="match status" value="1"/>
</dbReference>
<protein>
    <recommendedName>
        <fullName evidence="7">Peptidase S8/S53 domain-containing protein</fullName>
    </recommendedName>
</protein>
<feature type="compositionally biased region" description="Low complexity" evidence="6">
    <location>
        <begin position="1"/>
        <end position="21"/>
    </location>
</feature>
<dbReference type="EMBL" id="BAAAPM010000005">
    <property type="protein sequence ID" value="GAA1731789.1"/>
    <property type="molecule type" value="Genomic_DNA"/>
</dbReference>
<dbReference type="Pfam" id="PF00082">
    <property type="entry name" value="Peptidase_S8"/>
    <property type="match status" value="1"/>
</dbReference>
<accession>A0ABP4VQD1</accession>
<name>A0ABP4VQD1_9MICO</name>
<keyword evidence="4 5" id="KW-0720">Serine protease</keyword>
<dbReference type="Gene3D" id="3.40.50.200">
    <property type="entry name" value="Peptidase S8/S53 domain"/>
    <property type="match status" value="1"/>
</dbReference>
<feature type="active site" description="Charge relay system" evidence="5">
    <location>
        <position position="190"/>
    </location>
</feature>
<feature type="active site" description="Charge relay system" evidence="5">
    <location>
        <position position="239"/>
    </location>
</feature>
<keyword evidence="9" id="KW-1185">Reference proteome</keyword>
<dbReference type="SUPFAM" id="SSF49464">
    <property type="entry name" value="Carboxypeptidase regulatory domain-like"/>
    <property type="match status" value="1"/>
</dbReference>
<organism evidence="8 9">
    <name type="scientific">Isoptericola hypogeus</name>
    <dbReference type="NCBI Taxonomy" id="300179"/>
    <lineage>
        <taxon>Bacteria</taxon>
        <taxon>Bacillati</taxon>
        <taxon>Actinomycetota</taxon>
        <taxon>Actinomycetes</taxon>
        <taxon>Micrococcales</taxon>
        <taxon>Promicromonosporaceae</taxon>
        <taxon>Isoptericola</taxon>
    </lineage>
</organism>
<dbReference type="InterPro" id="IPR015500">
    <property type="entry name" value="Peptidase_S8_subtilisin-rel"/>
</dbReference>
<evidence type="ECO:0000256" key="3">
    <source>
        <dbReference type="ARBA" id="ARBA00022801"/>
    </source>
</evidence>
<dbReference type="Gene3D" id="2.60.40.1120">
    <property type="entry name" value="Carboxypeptidase-like, regulatory domain"/>
    <property type="match status" value="1"/>
</dbReference>
<feature type="region of interest" description="Disordered" evidence="6">
    <location>
        <begin position="1"/>
        <end position="34"/>
    </location>
</feature>
<dbReference type="InterPro" id="IPR033857">
    <property type="entry name" value="Bacillopeptidase_F"/>
</dbReference>
<dbReference type="InterPro" id="IPR013783">
    <property type="entry name" value="Ig-like_fold"/>
</dbReference>
<sequence>MLAAGAPAAAEPAAVATDAQAGTDPAAPSAEPTVERRVTAELEDGGATTFWVYLKEEADLSGAAAIDGRSRQGRVVYQRLTAAAEESQADLVELLDAEGADYETFWIANTVEVTGDAGLLERIVALPEVATVAADRVYELPEPTPTADAPTADAPTAAAGVEWGVDQIGAPRVWEQWGVTGEGIVVGNIDSGVQYDHPALVAQYRGSNGDGTVDHDHNWWDATRSCGILGRTPCDSAGHGTHTMGTMVGDDGENHIGVAPGARWIAAKGCAGRSCTQNALLSSGQWMLAPTEIDGDDPDPALRPHVINNSWGSAAAADDPWFQETVRAWVAAGIFPVFSAGNEGPVCGTDGNPGNMPESYAVGAYAADGTIAEFSSRGPSEFGGLVKPNIAAPGVAVRSSVPGDGYAASDGTSMAAPHVAGTVALMWSAAPAVSRDVVETRLLLDRTAADVDDRTCGGTAGNNNVWGEGRLDAYAAVDRAPRGPAGLVTGVVTDAATGAPVAGATVTVADASGPVGLPRSTDADGRYDVRLPVGDYTVAASALAYVTGTAATSVVQDATTSRDLALAAPAGRGLDVGPASLDFGTVPIGTAGGPMSVTLTSTGSRPVTVAWVSRPGSGFVRSGGTCDHLPFRLGRLESCTLEYSFRPTAEEPVEATFSVLSDGGRPAAVSLRGSGTTVPARIGAVQARSLEENLGSAVIDPAGRYAYFGTDRVSNPLPGYVVKVDLQTFERVGAVSVGVGQRRLQDGVIDPAGRYAYFGVATSPSRVVRIDLETFTLDKILVLGEGEVNVRSAVIDPAGEFAYFGTGTNPGRVVKVDLRTFERVGAVVLGPGAEFLASAVMDPSGEYAYFGTMTYPAGQVVRIDLETFEHAGTVTFEPGERYLRSAVVDPDGEHAYFGTGEGTSGRVVRVDLGSFERDAALNLEAGALFSAVMDPQGDFASFATHGRVVTVDLERFEPVGSVALPDGEDGLVSAVIDPRGEHAYFGTQTAPGRVVKVRVGARFVARAAAHELHGLRWVDLEWEGATSAEVDVVRNGRVVATVPNTGRYTDLGPGYRDSLTYRLCDAGTDRCTDDVVAAFDVPSPDATPAPGEPATRAP</sequence>
<dbReference type="InterPro" id="IPR008969">
    <property type="entry name" value="CarboxyPept-like_regulatory"/>
</dbReference>
<dbReference type="InterPro" id="IPR015943">
    <property type="entry name" value="WD40/YVTN_repeat-like_dom_sf"/>
</dbReference>
<gene>
    <name evidence="8" type="ORF">GCM10009809_29040</name>
</gene>
<dbReference type="PANTHER" id="PTHR43806:SF11">
    <property type="entry name" value="CEREVISIN-RELATED"/>
    <property type="match status" value="1"/>
</dbReference>
<dbReference type="CDD" id="cd07481">
    <property type="entry name" value="Peptidases_S8_BacillopeptidaseF-like"/>
    <property type="match status" value="1"/>
</dbReference>
<evidence type="ECO:0000313" key="9">
    <source>
        <dbReference type="Proteomes" id="UP001501138"/>
    </source>
</evidence>
<dbReference type="PROSITE" id="PS00138">
    <property type="entry name" value="SUBTILASE_SER"/>
    <property type="match status" value="1"/>
</dbReference>
<evidence type="ECO:0000259" key="7">
    <source>
        <dbReference type="Pfam" id="PF00082"/>
    </source>
</evidence>
<proteinExistence type="inferred from homology"/>
<dbReference type="PANTHER" id="PTHR43806">
    <property type="entry name" value="PEPTIDASE S8"/>
    <property type="match status" value="1"/>
</dbReference>
<dbReference type="InterPro" id="IPR011048">
    <property type="entry name" value="Haem_d1_sf"/>
</dbReference>
<evidence type="ECO:0000256" key="2">
    <source>
        <dbReference type="ARBA" id="ARBA00022670"/>
    </source>
</evidence>
<keyword evidence="3 5" id="KW-0378">Hydrolase</keyword>
<comment type="caution">
    <text evidence="8">The sequence shown here is derived from an EMBL/GenBank/DDBJ whole genome shotgun (WGS) entry which is preliminary data.</text>
</comment>
<dbReference type="PRINTS" id="PR00723">
    <property type="entry name" value="SUBTILISIN"/>
</dbReference>
<feature type="active site" description="Charge relay system" evidence="5">
    <location>
        <position position="413"/>
    </location>
</feature>
<dbReference type="InterPro" id="IPR023828">
    <property type="entry name" value="Peptidase_S8_Ser-AS"/>
</dbReference>
<dbReference type="InterPro" id="IPR036852">
    <property type="entry name" value="Peptidase_S8/S53_dom_sf"/>
</dbReference>
<dbReference type="SUPFAM" id="SSF51004">
    <property type="entry name" value="C-terminal (heme d1) domain of cytochrome cd1-nitrite reductase"/>
    <property type="match status" value="1"/>
</dbReference>
<evidence type="ECO:0000256" key="5">
    <source>
        <dbReference type="PROSITE-ProRule" id="PRU01240"/>
    </source>
</evidence>
<dbReference type="Proteomes" id="UP001501138">
    <property type="component" value="Unassembled WGS sequence"/>
</dbReference>
<comment type="similarity">
    <text evidence="1 5">Belongs to the peptidase S8 family.</text>
</comment>